<evidence type="ECO:0000259" key="2">
    <source>
        <dbReference type="Pfam" id="PF03721"/>
    </source>
</evidence>
<dbReference type="EMBL" id="UINC01064512">
    <property type="protein sequence ID" value="SVB93254.1"/>
    <property type="molecule type" value="Genomic_DNA"/>
</dbReference>
<accession>A0A382I0R3</accession>
<dbReference type="AlphaFoldDB" id="A0A382I0R3"/>
<dbReference type="PIRSF" id="PIRSF000124">
    <property type="entry name" value="UDPglc_GDPman_dh"/>
    <property type="match status" value="1"/>
</dbReference>
<evidence type="ECO:0000259" key="1">
    <source>
        <dbReference type="Pfam" id="PF00984"/>
    </source>
</evidence>
<gene>
    <name evidence="3" type="ORF">METZ01_LOCUS246108</name>
</gene>
<evidence type="ECO:0008006" key="4">
    <source>
        <dbReference type="Google" id="ProtNLM"/>
    </source>
</evidence>
<dbReference type="PANTHER" id="PTHR43491:SF1">
    <property type="entry name" value="UDP-N-ACETYL-D-MANNOSAMINE DEHYDROGENASE"/>
    <property type="match status" value="1"/>
</dbReference>
<dbReference type="InterPro" id="IPR001732">
    <property type="entry name" value="UDP-Glc/GDP-Man_DH_N"/>
</dbReference>
<organism evidence="3">
    <name type="scientific">marine metagenome</name>
    <dbReference type="NCBI Taxonomy" id="408172"/>
    <lineage>
        <taxon>unclassified sequences</taxon>
        <taxon>metagenomes</taxon>
        <taxon>ecological metagenomes</taxon>
    </lineage>
</organism>
<protein>
    <recommendedName>
        <fullName evidence="4">UDP-glucose/GDP-mannose dehydrogenase C-terminal domain-containing protein</fullName>
    </recommendedName>
</protein>
<dbReference type="PANTHER" id="PTHR43491">
    <property type="entry name" value="UDP-N-ACETYL-D-MANNOSAMINE DEHYDROGENASE"/>
    <property type="match status" value="1"/>
</dbReference>
<sequence>MGYVGLPTAAMIANRGYQVIGVDVDPIVVAAITRGETPLVEPDLDKLVRNAVSSGNLKAAFKPEPADVFIISVPTPFKNGNIPDLSYIETAVKTLAPVLSIGNLIIIESTSPVGTTEKIRDWLSKFRPDLSMPGKTAHQDVYIAHSPERVLPGRVLLELVENDRVIGGITPICAQKVASFFQQFVNGTCHVTDAQTAEFVKLAENAYRDTNIAFANELSLLCEELNINVWNMLELANRHPRVNILKPGPGVGGHCIAVDPWFLVASAPNLTPLIQAARSVNNQKPKTVI</sequence>
<dbReference type="SUPFAM" id="SSF51735">
    <property type="entry name" value="NAD(P)-binding Rossmann-fold domains"/>
    <property type="match status" value="1"/>
</dbReference>
<proteinExistence type="predicted"/>
<dbReference type="Pfam" id="PF00984">
    <property type="entry name" value="UDPG_MGDP_dh"/>
    <property type="match status" value="1"/>
</dbReference>
<evidence type="ECO:0000313" key="3">
    <source>
        <dbReference type="EMBL" id="SVB93254.1"/>
    </source>
</evidence>
<dbReference type="PIRSF" id="PIRSF500136">
    <property type="entry name" value="UDP_ManNAc_DH"/>
    <property type="match status" value="1"/>
</dbReference>
<dbReference type="InterPro" id="IPR014026">
    <property type="entry name" value="UDP-Glc/GDP-Man_DH_dimer"/>
</dbReference>
<dbReference type="Pfam" id="PF03721">
    <property type="entry name" value="UDPG_MGDP_dh_N"/>
    <property type="match status" value="1"/>
</dbReference>
<name>A0A382I0R3_9ZZZZ</name>
<dbReference type="InterPro" id="IPR008927">
    <property type="entry name" value="6-PGluconate_DH-like_C_sf"/>
</dbReference>
<feature type="domain" description="UDP-glucose/GDP-mannose dehydrogenase dimerisation" evidence="1">
    <location>
        <begin position="195"/>
        <end position="282"/>
    </location>
</feature>
<dbReference type="InterPro" id="IPR028359">
    <property type="entry name" value="UDP_ManNAc/GlcNAc_DH"/>
</dbReference>
<dbReference type="SUPFAM" id="SSF48179">
    <property type="entry name" value="6-phosphogluconate dehydrogenase C-terminal domain-like"/>
    <property type="match status" value="1"/>
</dbReference>
<dbReference type="GO" id="GO:0016616">
    <property type="term" value="F:oxidoreductase activity, acting on the CH-OH group of donors, NAD or NADP as acceptor"/>
    <property type="evidence" value="ECO:0007669"/>
    <property type="project" value="InterPro"/>
</dbReference>
<feature type="non-terminal residue" evidence="3">
    <location>
        <position position="289"/>
    </location>
</feature>
<dbReference type="InterPro" id="IPR017476">
    <property type="entry name" value="UDP-Glc/GDP-Man"/>
</dbReference>
<dbReference type="NCBIfam" id="TIGR03026">
    <property type="entry name" value="NDP-sugDHase"/>
    <property type="match status" value="1"/>
</dbReference>
<dbReference type="GO" id="GO:0051287">
    <property type="term" value="F:NAD binding"/>
    <property type="evidence" value="ECO:0007669"/>
    <property type="project" value="InterPro"/>
</dbReference>
<dbReference type="GO" id="GO:0016628">
    <property type="term" value="F:oxidoreductase activity, acting on the CH-CH group of donors, NAD or NADP as acceptor"/>
    <property type="evidence" value="ECO:0007669"/>
    <property type="project" value="InterPro"/>
</dbReference>
<dbReference type="InterPro" id="IPR036291">
    <property type="entry name" value="NAD(P)-bd_dom_sf"/>
</dbReference>
<reference evidence="3" key="1">
    <citation type="submission" date="2018-05" db="EMBL/GenBank/DDBJ databases">
        <authorList>
            <person name="Lanie J.A."/>
            <person name="Ng W.-L."/>
            <person name="Kazmierczak K.M."/>
            <person name="Andrzejewski T.M."/>
            <person name="Davidsen T.M."/>
            <person name="Wayne K.J."/>
            <person name="Tettelin H."/>
            <person name="Glass J.I."/>
            <person name="Rusch D."/>
            <person name="Podicherti R."/>
            <person name="Tsui H.-C.T."/>
            <person name="Winkler M.E."/>
        </authorList>
    </citation>
    <scope>NUCLEOTIDE SEQUENCE</scope>
</reference>
<feature type="domain" description="UDP-glucose/GDP-mannose dehydrogenase N-terminal" evidence="2">
    <location>
        <begin position="2"/>
        <end position="177"/>
    </location>
</feature>
<dbReference type="Gene3D" id="3.40.50.720">
    <property type="entry name" value="NAD(P)-binding Rossmann-like Domain"/>
    <property type="match status" value="2"/>
</dbReference>
<dbReference type="GO" id="GO:0000271">
    <property type="term" value="P:polysaccharide biosynthetic process"/>
    <property type="evidence" value="ECO:0007669"/>
    <property type="project" value="InterPro"/>
</dbReference>